<keyword evidence="4" id="KW-1185">Reference proteome</keyword>
<dbReference type="STRING" id="403677.D0NA99"/>
<dbReference type="InterPro" id="IPR022033">
    <property type="entry name" value="Rav1p_C"/>
</dbReference>
<dbReference type="GO" id="GO:0007035">
    <property type="term" value="P:vacuolar acidification"/>
    <property type="evidence" value="ECO:0007669"/>
    <property type="project" value="TreeGrafter"/>
</dbReference>
<sequence length="2505" mass="280399">MAVRAWSWTRIDGRNVLAVPTQTEIRLYDSDDFILLSRLAPSGHRSPVAFVRWSAFHGRLASLSSSLILVHAPQRDPQVRGRVQFVAICSFHLSDAHVSIRGLAFSRSADELLYCGVDAGLGKLDVRGSGSSVDQAPVLWQDESEATDVAKYSPTAFVFATLTMKQVKVWRMKRKLGDFDQNQTLHKVEKLSHPDPVVYFSWKPSTTQWHSTLETDGTRKAQWFEPARILLTCTATKSVRIWTETQDAEFIPVLVFEPTYPIDNVRWVMSKNRNISDENFQVVNDVNDTHADWISGVDRDGILRLWRVVGIVSSKPTVEETTLQIKVNGEDDKQTMGVNLGEACVMAYFSQNYFVVSSPRVQEPTQRRKLARSPSLSPWTFFDYVTGESGFEYEVTCEKPANTELGVQFEERKGKLIVSRSFAGSKCLGEVVEGDELVGINNKSVVGKEMNGVFALIDKLPPQEPLLLRFRAACVQNYHGTMGQSMYEPSSQLKTSDAFQPASSSSNGGDVNTEKHSVEEYASDLRRSFLASLEKQNPRSPSSTDNMIHAGAVSMYGGWKQLLYMKAVSRLSSLCVCPSYADDGEYVPDSVLFFGIEVLPGMLRVWKGVRDGAKSSFELVPLQIQDPAIEKKANITAIAGERDYRQRAFTSKRAQGHNSLNSLLFIGDTAGNVEHWRCQVVGDIIQFTMMSSNPIGEEDSPPSPSDHHVREPTGSFCRRGYVSVDQGESPEDAERTVAGGISHIEVDDPNRLAVLHADQPEELYVFEAESGLGILRPEESIPSNGRGHILGFTWCNSHVEFNVDALAWDEPGSLLQHAMDWKAAESPQKLPVWHPYVLLTTMFGMHARVGEKDTVLAGDRTSYEFSRAFKDATQMLKLLAKVLEHEPSARASASSGVLSYTGPARSKRTALSENGHARMLESVGRYSTSIHRSDRIDRAENLFAAPMSRDNQKRYSYDEDESFTDEDDQRTLGLGEAATILTAVESMLEGKTHALQDNASELFTSFSEDHLLEMKALLSFVDAIQSLGFDLDASAADLGAKRFFSMHLFANSLRSVVLAHTGNSADSVKSNPQTGESEALSGKLKWRNSYSERDVCFWLPSLEETPSSGLLWALHSDAQQFLWEHCIQPSMQWDDIRPLWLGLWIKDVKDLRGIVERFAKVSYARTKDAMDVCLLYLALGKKKVLSALAKLTQSESNKTLASFLDNDFSEKRWSNAAVKNAYSLLSKKKYEPAAAFFLLCEPPRIQDAVRVLSMRLGDPSLALVIARLVEYETDKLQHDFSSNQAGITPAGEITKQLLEQEIVPLFRRKREVWLESCALWWLEEFEQAWAVLLPQCQDVGVCGGNEATLSTKSDLVSSVMRATHFYVNLTSLTVYFQHLHSSVNSSLLTWAKKKMQQKAFPDLPASPVPASSGKRRLQLASTADIEHAFSYAAYVCKRSGLSDTALVEMLQARHLVNVHARFEISTVEAGSDQLRELPMDEEQDFVSGSPTSPRFQSSLKNWRRGSTLSCISSPKASNSLRQRNWGASQRRMSFMGEINHSQFDPMASGRKPRHRASSFSWSKALQSEKSVPTAPWLKAQIADIECRRWASSAFVGKMIGIRVAREMISHFRVELDMWFRHGDNADSPTHAMTISTSPGQRHFHRVKLHREFLDELCTPLCEQFQVDRNYVYEAALAVMHPHAYLHIVEVCFLLSELGRGSTLRKWVEYVSLSMLHSCSTFASCSIAEDVYRDWEGLTIQLCYILNLDAQGQINIPAQVTAHISVAVRTGIIFLGWARQRPDIVRQAVTLPFYTYGTVNGALNGAVAAGQADEDSISLLSWGGVDNAASQNQFKIRKMYTLILMVSVLRTLYARATVFLSTYQNDIDSNDETGIETDIASSLFTPQKLWKALGEGPLEGLKRWYALIESHLRCEFDYSVKEVPCLCGLYGLDTAAFKEAAANGWKELKCQADHSDNPIHNGNGNTATDSVTRNNVTAVTPIEAKDAVEDESSGSLQAFLRGIGMSLELHTALVNASDDYVLLLMQNADIGVRTALRRFRIDPRVYVKSFVLRDAFGWFARHEIFKGETEADTIAQIHAFVSRCCKQRKLRLLVAHRGEDAQMFPLDHYHARPRQDTDVDTHATANEHSLPRSRFTSAVGSDVPLSGSKDAEALPEAFYLQSMMFVDPWEVEAEWNVRRYMYNAQSPRHVELGWDRLSPICSETCDEIVESAFEDPDLVAMWKTTGGEGWLVTAITQYRLDGLHSYRTLHQHIQRGLAGKDEPRIPLLVEIYSRSQRNAMFEVAGLPHRFVGAITVELVEAKDLIACSWIGKWSDAYVFLELCHAKDKPRETAEEWSLQTYRSPVGNGGVNPQWDSKENKFPFRFAIPTHGKHTARPTRNVHFSNGVGNDRKVDVRASHLASQLWNADVNDTNRDAVDALEKLLPSVFSGPPAMLRCTVYQKNKVLSHRFMGRAEVPLDELTSGNPMDCWLPLEDTASGSLHVKISLSFQLMCSSMAGHPEFKELR</sequence>
<dbReference type="PANTHER" id="PTHR13950">
    <property type="entry name" value="RABCONNECTIN-RELATED"/>
    <property type="match status" value="1"/>
</dbReference>
<dbReference type="InParanoid" id="D0NA99"/>
<dbReference type="CDD" id="cd00030">
    <property type="entry name" value="C2"/>
    <property type="match status" value="1"/>
</dbReference>
<dbReference type="Pfam" id="PF00168">
    <property type="entry name" value="C2"/>
    <property type="match status" value="1"/>
</dbReference>
<dbReference type="InterPro" id="IPR052208">
    <property type="entry name" value="DmX-like/RAVE_component"/>
</dbReference>
<feature type="domain" description="PDZ" evidence="2">
    <location>
        <begin position="394"/>
        <end position="472"/>
    </location>
</feature>
<name>D0NA99_PHYIT</name>
<proteinExistence type="predicted"/>
<evidence type="ECO:0000259" key="2">
    <source>
        <dbReference type="PROSITE" id="PS50106"/>
    </source>
</evidence>
<dbReference type="Proteomes" id="UP000006643">
    <property type="component" value="Unassembled WGS sequence"/>
</dbReference>
<feature type="compositionally biased region" description="Polar residues" evidence="1">
    <location>
        <begin position="486"/>
        <end position="510"/>
    </location>
</feature>
<dbReference type="PROSITE" id="PS50106">
    <property type="entry name" value="PDZ"/>
    <property type="match status" value="1"/>
</dbReference>
<reference evidence="4" key="1">
    <citation type="journal article" date="2009" name="Nature">
        <title>Genome sequence and analysis of the Irish potato famine pathogen Phytophthora infestans.</title>
        <authorList>
            <consortium name="The Broad Institute Genome Sequencing Platform"/>
            <person name="Haas B.J."/>
            <person name="Kamoun S."/>
            <person name="Zody M.C."/>
            <person name="Jiang R.H."/>
            <person name="Handsaker R.E."/>
            <person name="Cano L.M."/>
            <person name="Grabherr M."/>
            <person name="Kodira C.D."/>
            <person name="Raffaele S."/>
            <person name="Torto-Alalibo T."/>
            <person name="Bozkurt T.O."/>
            <person name="Ah-Fong A.M."/>
            <person name="Alvarado L."/>
            <person name="Anderson V.L."/>
            <person name="Armstrong M.R."/>
            <person name="Avrova A."/>
            <person name="Baxter L."/>
            <person name="Beynon J."/>
            <person name="Boevink P.C."/>
            <person name="Bollmann S.R."/>
            <person name="Bos J.I."/>
            <person name="Bulone V."/>
            <person name="Cai G."/>
            <person name="Cakir C."/>
            <person name="Carrington J.C."/>
            <person name="Chawner M."/>
            <person name="Conti L."/>
            <person name="Costanzo S."/>
            <person name="Ewan R."/>
            <person name="Fahlgren N."/>
            <person name="Fischbach M.A."/>
            <person name="Fugelstad J."/>
            <person name="Gilroy E.M."/>
            <person name="Gnerre S."/>
            <person name="Green P.J."/>
            <person name="Grenville-Briggs L.J."/>
            <person name="Griffith J."/>
            <person name="Grunwald N.J."/>
            <person name="Horn K."/>
            <person name="Horner N.R."/>
            <person name="Hu C.H."/>
            <person name="Huitema E."/>
            <person name="Jeong D.H."/>
            <person name="Jones A.M."/>
            <person name="Jones J.D."/>
            <person name="Jones R.W."/>
            <person name="Karlsson E.K."/>
            <person name="Kunjeti S.G."/>
            <person name="Lamour K."/>
            <person name="Liu Z."/>
            <person name="Ma L."/>
            <person name="Maclean D."/>
            <person name="Chibucos M.C."/>
            <person name="McDonald H."/>
            <person name="McWalters J."/>
            <person name="Meijer H.J."/>
            <person name="Morgan W."/>
            <person name="Morris P.F."/>
            <person name="Munro C.A."/>
            <person name="O'Neill K."/>
            <person name="Ospina-Giraldo M."/>
            <person name="Pinzon A."/>
            <person name="Pritchard L."/>
            <person name="Ramsahoye B."/>
            <person name="Ren Q."/>
            <person name="Restrepo S."/>
            <person name="Roy S."/>
            <person name="Sadanandom A."/>
            <person name="Savidor A."/>
            <person name="Schornack S."/>
            <person name="Schwartz D.C."/>
            <person name="Schumann U.D."/>
            <person name="Schwessinger B."/>
            <person name="Seyer L."/>
            <person name="Sharpe T."/>
            <person name="Silvar C."/>
            <person name="Song J."/>
            <person name="Studholme D.J."/>
            <person name="Sykes S."/>
            <person name="Thines M."/>
            <person name="van de Vondervoort P.J."/>
            <person name="Phuntumart V."/>
            <person name="Wawra S."/>
            <person name="Weide R."/>
            <person name="Win J."/>
            <person name="Young C."/>
            <person name="Zhou S."/>
            <person name="Fry W."/>
            <person name="Meyers B.C."/>
            <person name="van West P."/>
            <person name="Ristaino J."/>
            <person name="Govers F."/>
            <person name="Birch P.R."/>
            <person name="Whisson S.C."/>
            <person name="Judelson H.S."/>
            <person name="Nusbaum C."/>
        </authorList>
    </citation>
    <scope>NUCLEOTIDE SEQUENCE [LARGE SCALE GENOMIC DNA]</scope>
    <source>
        <strain evidence="4">T30-4</strain>
    </source>
</reference>
<dbReference type="SUPFAM" id="SSF50156">
    <property type="entry name" value="PDZ domain-like"/>
    <property type="match status" value="1"/>
</dbReference>
<dbReference type="GeneID" id="9475005"/>
<dbReference type="Gene3D" id="2.130.10.10">
    <property type="entry name" value="YVTN repeat-like/Quinoprotein amine dehydrogenase"/>
    <property type="match status" value="1"/>
</dbReference>
<evidence type="ECO:0000313" key="3">
    <source>
        <dbReference type="EMBL" id="EEY54757.1"/>
    </source>
</evidence>
<evidence type="ECO:0000256" key="1">
    <source>
        <dbReference type="SAM" id="MobiDB-lite"/>
    </source>
</evidence>
<dbReference type="PANTHER" id="PTHR13950:SF9">
    <property type="entry name" value="RABCONNECTIN-3A"/>
    <property type="match status" value="1"/>
</dbReference>
<dbReference type="eggNOG" id="KOG1064">
    <property type="taxonomic scope" value="Eukaryota"/>
</dbReference>
<dbReference type="SUPFAM" id="SSF50978">
    <property type="entry name" value="WD40 repeat-like"/>
    <property type="match status" value="1"/>
</dbReference>
<feature type="region of interest" description="Disordered" evidence="1">
    <location>
        <begin position="486"/>
        <end position="515"/>
    </location>
</feature>
<protein>
    <recommendedName>
        <fullName evidence="2">PDZ domain-containing protein</fullName>
    </recommendedName>
</protein>
<dbReference type="Pfam" id="PF12234">
    <property type="entry name" value="Rav1p_C"/>
    <property type="match status" value="1"/>
</dbReference>
<dbReference type="RefSeq" id="XP_002903702.1">
    <property type="nucleotide sequence ID" value="XM_002903656.1"/>
</dbReference>
<dbReference type="KEGG" id="pif:PITG_08305"/>
<dbReference type="OMA" id="PVWHPYV"/>
<dbReference type="InterPro" id="IPR001478">
    <property type="entry name" value="PDZ"/>
</dbReference>
<dbReference type="OrthoDB" id="342131at2759"/>
<dbReference type="VEuPathDB" id="FungiDB:PITG_08305"/>
<dbReference type="InterPro" id="IPR035892">
    <property type="entry name" value="C2_domain_sf"/>
</dbReference>
<feature type="region of interest" description="Disordered" evidence="1">
    <location>
        <begin position="692"/>
        <end position="714"/>
    </location>
</feature>
<dbReference type="HOGENOM" id="CLU_228511_0_0_1"/>
<accession>D0NA99</accession>
<dbReference type="InterPro" id="IPR036322">
    <property type="entry name" value="WD40_repeat_dom_sf"/>
</dbReference>
<dbReference type="GO" id="GO:0043291">
    <property type="term" value="C:RAVE complex"/>
    <property type="evidence" value="ECO:0007669"/>
    <property type="project" value="TreeGrafter"/>
</dbReference>
<dbReference type="Gene3D" id="2.60.40.150">
    <property type="entry name" value="C2 domain"/>
    <property type="match status" value="1"/>
</dbReference>
<organism evidence="3 4">
    <name type="scientific">Phytophthora infestans (strain T30-4)</name>
    <name type="common">Potato late blight agent</name>
    <dbReference type="NCBI Taxonomy" id="403677"/>
    <lineage>
        <taxon>Eukaryota</taxon>
        <taxon>Sar</taxon>
        <taxon>Stramenopiles</taxon>
        <taxon>Oomycota</taxon>
        <taxon>Peronosporomycetes</taxon>
        <taxon>Peronosporales</taxon>
        <taxon>Peronosporaceae</taxon>
        <taxon>Phytophthora</taxon>
    </lineage>
</organism>
<dbReference type="EMBL" id="DS028130">
    <property type="protein sequence ID" value="EEY54757.1"/>
    <property type="molecule type" value="Genomic_DNA"/>
</dbReference>
<evidence type="ECO:0000313" key="4">
    <source>
        <dbReference type="Proteomes" id="UP000006643"/>
    </source>
</evidence>
<dbReference type="InterPro" id="IPR036034">
    <property type="entry name" value="PDZ_sf"/>
</dbReference>
<dbReference type="InterPro" id="IPR015943">
    <property type="entry name" value="WD40/YVTN_repeat-like_dom_sf"/>
</dbReference>
<gene>
    <name evidence="3" type="ORF">PITG_08305</name>
</gene>
<dbReference type="InterPro" id="IPR000008">
    <property type="entry name" value="C2_dom"/>
</dbReference>
<dbReference type="SUPFAM" id="SSF49562">
    <property type="entry name" value="C2 domain (Calcium/lipid-binding domain, CaLB)"/>
    <property type="match status" value="1"/>
</dbReference>